<evidence type="ECO:0000313" key="2">
    <source>
        <dbReference type="EMBL" id="GEN86164.1"/>
    </source>
</evidence>
<dbReference type="Proteomes" id="UP000321558">
    <property type="component" value="Unassembled WGS sequence"/>
</dbReference>
<reference evidence="2 3" key="1">
    <citation type="submission" date="2019-07" db="EMBL/GenBank/DDBJ databases">
        <title>Whole genome shotgun sequence of Oceanobacillus sojae NBRC 105379.</title>
        <authorList>
            <person name="Hosoyama A."/>
            <person name="Uohara A."/>
            <person name="Ohji S."/>
            <person name="Ichikawa N."/>
        </authorList>
    </citation>
    <scope>NUCLEOTIDE SEQUENCE [LARGE SCALE GENOMIC DNA]</scope>
    <source>
        <strain evidence="2 3">NBRC 105379</strain>
    </source>
</reference>
<dbReference type="InterPro" id="IPR016181">
    <property type="entry name" value="Acyl_CoA_acyltransferase"/>
</dbReference>
<gene>
    <name evidence="2" type="ORF">OSO01_09030</name>
</gene>
<dbReference type="EMBL" id="BJYM01000003">
    <property type="protein sequence ID" value="GEN86164.1"/>
    <property type="molecule type" value="Genomic_DNA"/>
</dbReference>
<dbReference type="RefSeq" id="WP_186813554.1">
    <property type="nucleotide sequence ID" value="NZ_BJYM01000003.1"/>
</dbReference>
<dbReference type="SUPFAM" id="SSF55729">
    <property type="entry name" value="Acyl-CoA N-acyltransferases (Nat)"/>
    <property type="match status" value="1"/>
</dbReference>
<evidence type="ECO:0000313" key="3">
    <source>
        <dbReference type="Proteomes" id="UP000321558"/>
    </source>
</evidence>
<sequence>MSILIERANDLEFLSAFLADINNQKSNHIGFCGTDQADILRALKEDFIDEKGEASFFIAKTNTGEIIAACGIDIENGEAEVWGPFNKTESMEISAKLWGCLKENYPEVRQFSFLINEKNTKQQLFMKQINAEEKGHHLSLIIHRSCFDMLGEIKSSSIKEEDFSAFQALHDITFPGTYYDAETIWSRLNKDNILKVLKDDNGGLIGYAYFEVDKELSEASLEYFAVSNNYQNKGFGRLLLKEALTAMFSYSEINEIYLTVDAGNHYANHVYEKAGFEKENTLIHYKSKD</sequence>
<name>A0A511ZFD8_9BACI</name>
<dbReference type="AlphaFoldDB" id="A0A511ZFD8"/>
<dbReference type="STRING" id="582851.GCA_900162665_04284"/>
<feature type="domain" description="N-acetyltransferase" evidence="1">
    <location>
        <begin position="153"/>
        <end position="289"/>
    </location>
</feature>
<dbReference type="PROSITE" id="PS51186">
    <property type="entry name" value="GNAT"/>
    <property type="match status" value="1"/>
</dbReference>
<accession>A0A511ZFD8</accession>
<dbReference type="PANTHER" id="PTHR43415">
    <property type="entry name" value="SPERMIDINE N(1)-ACETYLTRANSFERASE"/>
    <property type="match status" value="1"/>
</dbReference>
<keyword evidence="2" id="KW-0808">Transferase</keyword>
<comment type="caution">
    <text evidence="2">The sequence shown here is derived from an EMBL/GenBank/DDBJ whole genome shotgun (WGS) entry which is preliminary data.</text>
</comment>
<dbReference type="Gene3D" id="3.40.630.30">
    <property type="match status" value="1"/>
</dbReference>
<dbReference type="Pfam" id="PF00583">
    <property type="entry name" value="Acetyltransf_1"/>
    <property type="match status" value="1"/>
</dbReference>
<dbReference type="PANTHER" id="PTHR43415:SF6">
    <property type="entry name" value="SPERMIDINE N(1)-ACETYLTRANSFERASE"/>
    <property type="match status" value="1"/>
</dbReference>
<dbReference type="CDD" id="cd04301">
    <property type="entry name" value="NAT_SF"/>
    <property type="match status" value="1"/>
</dbReference>
<evidence type="ECO:0000259" key="1">
    <source>
        <dbReference type="PROSITE" id="PS51186"/>
    </source>
</evidence>
<protein>
    <submittedName>
        <fullName evidence="2">N-acetyltransferase</fullName>
    </submittedName>
</protein>
<keyword evidence="3" id="KW-1185">Reference proteome</keyword>
<organism evidence="2 3">
    <name type="scientific">Oceanobacillus sojae</name>
    <dbReference type="NCBI Taxonomy" id="582851"/>
    <lineage>
        <taxon>Bacteria</taxon>
        <taxon>Bacillati</taxon>
        <taxon>Bacillota</taxon>
        <taxon>Bacilli</taxon>
        <taxon>Bacillales</taxon>
        <taxon>Bacillaceae</taxon>
        <taxon>Oceanobacillus</taxon>
    </lineage>
</organism>
<dbReference type="GO" id="GO:0004145">
    <property type="term" value="F:diamine N-acetyltransferase activity"/>
    <property type="evidence" value="ECO:0007669"/>
    <property type="project" value="TreeGrafter"/>
</dbReference>
<dbReference type="InterPro" id="IPR000182">
    <property type="entry name" value="GNAT_dom"/>
</dbReference>
<proteinExistence type="predicted"/>